<feature type="signal peptide" evidence="1">
    <location>
        <begin position="1"/>
        <end position="21"/>
    </location>
</feature>
<dbReference type="SUPFAM" id="SSF143744">
    <property type="entry name" value="GlcG-like"/>
    <property type="match status" value="1"/>
</dbReference>
<name>A0ABW1WV52_9HYPH</name>
<gene>
    <name evidence="2" type="ORF">ACFQDP_18830</name>
</gene>
<dbReference type="Pfam" id="PF03928">
    <property type="entry name" value="HbpS-like"/>
    <property type="match status" value="1"/>
</dbReference>
<protein>
    <submittedName>
        <fullName evidence="2">Heme-binding protein</fullName>
    </submittedName>
</protein>
<dbReference type="RefSeq" id="WP_192285124.1">
    <property type="nucleotide sequence ID" value="NZ_JBHSTT010000072.1"/>
</dbReference>
<dbReference type="InterPro" id="IPR038084">
    <property type="entry name" value="PduO/GlcC-like_sf"/>
</dbReference>
<dbReference type="InterPro" id="IPR052517">
    <property type="entry name" value="GlcG_carb_metab_protein"/>
</dbReference>
<dbReference type="PANTHER" id="PTHR34309">
    <property type="entry name" value="SLR1406 PROTEIN"/>
    <property type="match status" value="1"/>
</dbReference>
<dbReference type="PANTHER" id="PTHR34309:SF1">
    <property type="entry name" value="PROTEIN GLCG"/>
    <property type="match status" value="1"/>
</dbReference>
<evidence type="ECO:0000256" key="1">
    <source>
        <dbReference type="SAM" id="SignalP"/>
    </source>
</evidence>
<reference evidence="3" key="1">
    <citation type="journal article" date="2019" name="Int. J. Syst. Evol. Microbiol.">
        <title>The Global Catalogue of Microorganisms (GCM) 10K type strain sequencing project: providing services to taxonomists for standard genome sequencing and annotation.</title>
        <authorList>
            <consortium name="The Broad Institute Genomics Platform"/>
            <consortium name="The Broad Institute Genome Sequencing Center for Infectious Disease"/>
            <person name="Wu L."/>
            <person name="Ma J."/>
        </authorList>
    </citation>
    <scope>NUCLEOTIDE SEQUENCE [LARGE SCALE GENOMIC DNA]</scope>
    <source>
        <strain evidence="3">CCUG 36916</strain>
    </source>
</reference>
<organism evidence="2 3">
    <name type="scientific">Methylorubrum zatmanii</name>
    <dbReference type="NCBI Taxonomy" id="29429"/>
    <lineage>
        <taxon>Bacteria</taxon>
        <taxon>Pseudomonadati</taxon>
        <taxon>Pseudomonadota</taxon>
        <taxon>Alphaproteobacteria</taxon>
        <taxon>Hyphomicrobiales</taxon>
        <taxon>Methylobacteriaceae</taxon>
        <taxon>Methylorubrum</taxon>
    </lineage>
</organism>
<keyword evidence="1" id="KW-0732">Signal</keyword>
<comment type="caution">
    <text evidence="2">The sequence shown here is derived from an EMBL/GenBank/DDBJ whole genome shotgun (WGS) entry which is preliminary data.</text>
</comment>
<evidence type="ECO:0000313" key="3">
    <source>
        <dbReference type="Proteomes" id="UP001596237"/>
    </source>
</evidence>
<evidence type="ECO:0000313" key="2">
    <source>
        <dbReference type="EMBL" id="MFC6391368.1"/>
    </source>
</evidence>
<keyword evidence="3" id="KW-1185">Reference proteome</keyword>
<feature type="chain" id="PRO_5047265279" evidence="1">
    <location>
        <begin position="22"/>
        <end position="174"/>
    </location>
</feature>
<dbReference type="InterPro" id="IPR005624">
    <property type="entry name" value="PduO/GlcC-like"/>
</dbReference>
<proteinExistence type="predicted"/>
<dbReference type="EMBL" id="JBHSTT010000072">
    <property type="protein sequence ID" value="MFC6391368.1"/>
    <property type="molecule type" value="Genomic_DNA"/>
</dbReference>
<dbReference type="Gene3D" id="3.30.450.150">
    <property type="entry name" value="Haem-degrading domain"/>
    <property type="match status" value="1"/>
</dbReference>
<accession>A0ABW1WV52</accession>
<sequence>MIARSLAASGLLSATLLAASAQEQKPQPSAGGIPDAVPFGQPYGAPIGLDAARRVVAAAEAEAAKRGWPMNIALVDTHGDLVHFSRMDGSQLVSVEVSQRKARTAARWRRETRVFFNSYASGSAYYGTLDPELAASPGGFPLVIDGKIVGAIGCSGGTGDQDTVVCQAGIAALM</sequence>
<dbReference type="Proteomes" id="UP001596237">
    <property type="component" value="Unassembled WGS sequence"/>
</dbReference>